<feature type="compositionally biased region" description="Low complexity" evidence="1">
    <location>
        <begin position="13"/>
        <end position="24"/>
    </location>
</feature>
<feature type="region of interest" description="Disordered" evidence="1">
    <location>
        <begin position="1"/>
        <end position="49"/>
    </location>
</feature>
<proteinExistence type="predicted"/>
<reference evidence="2 3" key="1">
    <citation type="journal article" date="2022" name="Allergy">
        <title>Genome assembly and annotation of Periplaneta americana reveal a comprehensive cockroach allergen profile.</title>
        <authorList>
            <person name="Wang L."/>
            <person name="Xiong Q."/>
            <person name="Saelim N."/>
            <person name="Wang L."/>
            <person name="Nong W."/>
            <person name="Wan A.T."/>
            <person name="Shi M."/>
            <person name="Liu X."/>
            <person name="Cao Q."/>
            <person name="Hui J.H.L."/>
            <person name="Sookrung N."/>
            <person name="Leung T.F."/>
            <person name="Tungtrongchitr A."/>
            <person name="Tsui S.K.W."/>
        </authorList>
    </citation>
    <scope>NUCLEOTIDE SEQUENCE [LARGE SCALE GENOMIC DNA]</scope>
    <source>
        <strain evidence="2">PWHHKU_190912</strain>
    </source>
</reference>
<name>A0ABQ8S5K6_PERAM</name>
<accession>A0ABQ8S5K6</accession>
<dbReference type="Proteomes" id="UP001148838">
    <property type="component" value="Unassembled WGS sequence"/>
</dbReference>
<gene>
    <name evidence="2" type="ORF">ANN_26154</name>
</gene>
<protein>
    <submittedName>
        <fullName evidence="2">Uncharacterized protein</fullName>
    </submittedName>
</protein>
<dbReference type="EMBL" id="JAJSOF020000036">
    <property type="protein sequence ID" value="KAJ4429151.1"/>
    <property type="molecule type" value="Genomic_DNA"/>
</dbReference>
<evidence type="ECO:0000313" key="2">
    <source>
        <dbReference type="EMBL" id="KAJ4429151.1"/>
    </source>
</evidence>
<organism evidence="2 3">
    <name type="scientific">Periplaneta americana</name>
    <name type="common">American cockroach</name>
    <name type="synonym">Blatta americana</name>
    <dbReference type="NCBI Taxonomy" id="6978"/>
    <lineage>
        <taxon>Eukaryota</taxon>
        <taxon>Metazoa</taxon>
        <taxon>Ecdysozoa</taxon>
        <taxon>Arthropoda</taxon>
        <taxon>Hexapoda</taxon>
        <taxon>Insecta</taxon>
        <taxon>Pterygota</taxon>
        <taxon>Neoptera</taxon>
        <taxon>Polyneoptera</taxon>
        <taxon>Dictyoptera</taxon>
        <taxon>Blattodea</taxon>
        <taxon>Blattoidea</taxon>
        <taxon>Blattidae</taxon>
        <taxon>Blattinae</taxon>
        <taxon>Periplaneta</taxon>
    </lineage>
</organism>
<evidence type="ECO:0000313" key="3">
    <source>
        <dbReference type="Proteomes" id="UP001148838"/>
    </source>
</evidence>
<comment type="caution">
    <text evidence="2">The sequence shown here is derived from an EMBL/GenBank/DDBJ whole genome shotgun (WGS) entry which is preliminary data.</text>
</comment>
<evidence type="ECO:0000256" key="1">
    <source>
        <dbReference type="SAM" id="MobiDB-lite"/>
    </source>
</evidence>
<keyword evidence="3" id="KW-1185">Reference proteome</keyword>
<sequence>MRLAIASGVTKASSSDTGDISSPSLLFDEPSNSTRDTVTKDTNSSSMTAKDIQRHNIKNNESQKAGLQNEWLNVWNEENMWSRKKEAYLWIDCKQEKYCDAVKYRFRHFRANTCFQYPRYRKSVESPSFTTIKNNR</sequence>
<feature type="compositionally biased region" description="Polar residues" evidence="1">
    <location>
        <begin position="30"/>
        <end position="48"/>
    </location>
</feature>